<proteinExistence type="predicted"/>
<dbReference type="CDD" id="cd16329">
    <property type="entry name" value="LolA_like"/>
    <property type="match status" value="1"/>
</dbReference>
<dbReference type="Pfam" id="PF07044">
    <property type="entry name" value="DUF1329"/>
    <property type="match status" value="1"/>
</dbReference>
<dbReference type="KEGG" id="cza:CYCME_2024"/>
<accession>S5TZD6</accession>
<evidence type="ECO:0008006" key="4">
    <source>
        <dbReference type="Google" id="ProtNLM"/>
    </source>
</evidence>
<evidence type="ECO:0000256" key="1">
    <source>
        <dbReference type="SAM" id="SignalP"/>
    </source>
</evidence>
<reference evidence="3" key="2">
    <citation type="journal article" date="2016" name="Environ. Microbiol. Rep.">
        <title>Analysis of defence systems and a conjugative IncP-1 plasmid in the marine polyaromatic hydrocarbons-degrading bacterium Cycloclasticus sp. 78-ME.</title>
        <authorList>
            <person name="Yakimov M.M."/>
            <person name="Crisafi F."/>
            <person name="Messina E."/>
            <person name="Smedile F."/>
            <person name="Lopatina A."/>
            <person name="Denaro R."/>
            <person name="Pieper D.H."/>
            <person name="Golyshin P.N."/>
            <person name="Giuliano L."/>
        </authorList>
    </citation>
    <scope>NUCLEOTIDE SEQUENCE [LARGE SCALE GENOMIC DNA]</scope>
    <source>
        <strain evidence="3">78-ME</strain>
    </source>
</reference>
<feature type="chain" id="PRO_5004532721" description="Outer membrane lipoprotein-sorting protein" evidence="1">
    <location>
        <begin position="19"/>
        <end position="412"/>
    </location>
</feature>
<keyword evidence="3" id="KW-1185">Reference proteome</keyword>
<dbReference type="RefSeq" id="WP_020932913.1">
    <property type="nucleotide sequence ID" value="NC_021917.1"/>
</dbReference>
<evidence type="ECO:0000313" key="2">
    <source>
        <dbReference type="EMBL" id="AGS40338.1"/>
    </source>
</evidence>
<protein>
    <recommendedName>
        <fullName evidence="4">Outer membrane lipoprotein-sorting protein</fullName>
    </recommendedName>
</protein>
<dbReference type="Proteomes" id="UP000015380">
    <property type="component" value="Chromosome"/>
</dbReference>
<keyword evidence="1" id="KW-0732">Signal</keyword>
<dbReference type="PATRIC" id="fig|1198232.3.peg.1994"/>
<dbReference type="AlphaFoldDB" id="S5TZD6"/>
<dbReference type="EMBL" id="CP005996">
    <property type="protein sequence ID" value="AGS40338.1"/>
    <property type="molecule type" value="Genomic_DNA"/>
</dbReference>
<dbReference type="InterPro" id="IPR010752">
    <property type="entry name" value="DUF1329"/>
</dbReference>
<name>S5TZD6_9GAMM</name>
<reference evidence="2 3" key="1">
    <citation type="submission" date="2013-05" db="EMBL/GenBank/DDBJ databases">
        <title>Between feast and famine: a lifestyle of most important marine PAH-degrading bacterium Cycloclasticus sp. 7ME.</title>
        <authorList>
            <person name="Yakimov M.M."/>
            <person name="Messina E."/>
            <person name="Genovese M."/>
            <person name="Denaro R."/>
            <person name="Crisafi F."/>
            <person name="Russo D."/>
            <person name="Cappello S."/>
            <person name="Santisi S."/>
            <person name="Smedile F."/>
            <person name="Golyshina O.V."/>
            <person name="Tran H."/>
            <person name="Pieper D.H."/>
            <person name="Golyshin P.N."/>
            <person name="Giuliano L."/>
        </authorList>
    </citation>
    <scope>NUCLEOTIDE SEQUENCE [LARGE SCALE GENOMIC DNA]</scope>
    <source>
        <strain evidence="2 3">78-ME</strain>
    </source>
</reference>
<dbReference type="eggNOG" id="ENOG502Z8A1">
    <property type="taxonomic scope" value="Bacteria"/>
</dbReference>
<evidence type="ECO:0000313" key="3">
    <source>
        <dbReference type="Proteomes" id="UP000015380"/>
    </source>
</evidence>
<gene>
    <name evidence="2" type="ORF">CYCME_2024</name>
</gene>
<feature type="signal peptide" evidence="1">
    <location>
        <begin position="1"/>
        <end position="18"/>
    </location>
</feature>
<dbReference type="Gene3D" id="2.50.20.10">
    <property type="entry name" value="Lipoprotein localisation LolA/LolB/LppX"/>
    <property type="match status" value="1"/>
</dbReference>
<organism evidence="2 3">
    <name type="scientific">Cycloclasticus zancles 78-ME</name>
    <dbReference type="NCBI Taxonomy" id="1198232"/>
    <lineage>
        <taxon>Bacteria</taxon>
        <taxon>Pseudomonadati</taxon>
        <taxon>Pseudomonadota</taxon>
        <taxon>Gammaproteobacteria</taxon>
        <taxon>Thiotrichales</taxon>
        <taxon>Piscirickettsiaceae</taxon>
        <taxon>Cycloclasticus</taxon>
    </lineage>
</organism>
<sequence>MKQLLTLLLSSVIISAQADSSLIAGNLINQQNVEKFTPYLDKPIVDLITQGTFSITIGKQFDMSPNPSFLALTEANKGTVSIDSKTGQMINYQGGLPFPEQPTTDDPMAGLKLAWNMRYSYGGDTSVVDPFIWDYINMKTGKVERSISFIGKTMRYKHRLLMPPKPNLPKNPADIFNGIYLLAKEPFDIKNTQLLVHRLEDDSARERTWLYFSVQRRVRRLPAGQTTDAFLGSDIMIEDFLGYNGRINDMTWRYLGTQQLLAPIYKHSTLIKNVESESSNDYTFGTFHGEGGCFPNVPWQLRELHILQAEPKLTDHPLSKRIFYIDAQTHIPIAGRHYDRNSQIWRIGISAFSHPDEHLEQNKGSGVAIPTLISMIDITAKHCTTLKMKTKINDPSVKLKDFTVQSLRSRGK</sequence>
<dbReference type="HOGENOM" id="CLU_645398_0_0_6"/>